<evidence type="ECO:0000256" key="5">
    <source>
        <dbReference type="ARBA" id="ARBA00023136"/>
    </source>
</evidence>
<evidence type="ECO:0000259" key="7">
    <source>
        <dbReference type="Pfam" id="PF12698"/>
    </source>
</evidence>
<keyword evidence="3 6" id="KW-0812">Transmembrane</keyword>
<evidence type="ECO:0000313" key="8">
    <source>
        <dbReference type="EMBL" id="MDO6541962.1"/>
    </source>
</evidence>
<evidence type="ECO:0000256" key="2">
    <source>
        <dbReference type="ARBA" id="ARBA00022475"/>
    </source>
</evidence>
<evidence type="ECO:0000256" key="1">
    <source>
        <dbReference type="ARBA" id="ARBA00004651"/>
    </source>
</evidence>
<dbReference type="PANTHER" id="PTHR30294:SF47">
    <property type="entry name" value="INNER MEMBRANE TRANSPORT PERMEASE YHHJ"/>
    <property type="match status" value="1"/>
</dbReference>
<dbReference type="Pfam" id="PF12698">
    <property type="entry name" value="ABC2_membrane_3"/>
    <property type="match status" value="1"/>
</dbReference>
<comment type="caution">
    <text evidence="8">The sequence shown here is derived from an EMBL/GenBank/DDBJ whole genome shotgun (WGS) entry which is preliminary data.</text>
</comment>
<feature type="transmembrane region" description="Helical" evidence="6">
    <location>
        <begin position="344"/>
        <end position="370"/>
    </location>
</feature>
<sequence length="397" mass="43353">MTLRSQLIREWHIWRSEAWLKAMTLWIPALLFIVVWAIFSGGIARDLSIGVVDLDHSRLSRQLTRYYDASPALAVTEQFTTVDKGSAALRNGDIYALVVLPSKLEENTMLGRSPQVTAFYNSQFILVGKLVNSALLQAQGTFTAGVDTLKNMVGGSPVPLQALGQAVPVRSQITPLYNTSSDYGQFLVSAAIPAMWQIIMVATTVLAMAAELRQQGVGRWLAKAPIRNLVAKLLPYTGLFWLQGAAFMIGMYLWQAWPMHGSWGIVLFAQFLTVVACQAIGALLFLVTLDATRAMSMVAGFTAPAFAFMGITFPASDMPLLAQIWRALLPISHYIEVQVMQVSYGASLAACLPTLAGIFAFWIVLVLVALKAKAIGHSELKLEGNAELNHHSPEVKS</sequence>
<dbReference type="InterPro" id="IPR013525">
    <property type="entry name" value="ABC2_TM"/>
</dbReference>
<organism evidence="8 9">
    <name type="scientific">Photobacterium sanguinicancri</name>
    <dbReference type="NCBI Taxonomy" id="875932"/>
    <lineage>
        <taxon>Bacteria</taxon>
        <taxon>Pseudomonadati</taxon>
        <taxon>Pseudomonadota</taxon>
        <taxon>Gammaproteobacteria</taxon>
        <taxon>Vibrionales</taxon>
        <taxon>Vibrionaceae</taxon>
        <taxon>Photobacterium</taxon>
    </lineage>
</organism>
<protein>
    <submittedName>
        <fullName evidence="8">ABC transporter permease</fullName>
    </submittedName>
</protein>
<feature type="transmembrane region" description="Helical" evidence="6">
    <location>
        <begin position="20"/>
        <end position="39"/>
    </location>
</feature>
<feature type="domain" description="ABC-2 type transporter transmembrane" evidence="7">
    <location>
        <begin position="23"/>
        <end position="370"/>
    </location>
</feature>
<feature type="transmembrane region" description="Helical" evidence="6">
    <location>
        <begin position="186"/>
        <end position="212"/>
    </location>
</feature>
<reference evidence="8" key="1">
    <citation type="submission" date="2023-07" db="EMBL/GenBank/DDBJ databases">
        <title>Genome content predicts the carbon catabolic preferences of heterotrophic bacteria.</title>
        <authorList>
            <person name="Gralka M."/>
        </authorList>
    </citation>
    <scope>NUCLEOTIDE SEQUENCE</scope>
    <source>
        <strain evidence="8">G2M05</strain>
    </source>
</reference>
<accession>A0AAW7Y0R7</accession>
<dbReference type="Proteomes" id="UP001170624">
    <property type="component" value="Unassembled WGS sequence"/>
</dbReference>
<keyword evidence="4 6" id="KW-1133">Transmembrane helix</keyword>
<gene>
    <name evidence="8" type="ORF">Q4568_05440</name>
</gene>
<evidence type="ECO:0000256" key="4">
    <source>
        <dbReference type="ARBA" id="ARBA00022989"/>
    </source>
</evidence>
<feature type="transmembrane region" description="Helical" evidence="6">
    <location>
        <begin position="294"/>
        <end position="313"/>
    </location>
</feature>
<dbReference type="InterPro" id="IPR051449">
    <property type="entry name" value="ABC-2_transporter_component"/>
</dbReference>
<name>A0AAW7Y0R7_9GAMM</name>
<evidence type="ECO:0000313" key="9">
    <source>
        <dbReference type="Proteomes" id="UP001170624"/>
    </source>
</evidence>
<keyword evidence="5 6" id="KW-0472">Membrane</keyword>
<dbReference type="PANTHER" id="PTHR30294">
    <property type="entry name" value="MEMBRANE COMPONENT OF ABC TRANSPORTER YHHJ-RELATED"/>
    <property type="match status" value="1"/>
</dbReference>
<dbReference type="AlphaFoldDB" id="A0AAW7Y0R7"/>
<feature type="transmembrane region" description="Helical" evidence="6">
    <location>
        <begin position="263"/>
        <end position="287"/>
    </location>
</feature>
<dbReference type="GO" id="GO:0140359">
    <property type="term" value="F:ABC-type transporter activity"/>
    <property type="evidence" value="ECO:0007669"/>
    <property type="project" value="InterPro"/>
</dbReference>
<comment type="subcellular location">
    <subcellularLocation>
        <location evidence="1">Cell membrane</location>
        <topology evidence="1">Multi-pass membrane protein</topology>
    </subcellularLocation>
</comment>
<dbReference type="EMBL" id="JAUOPU010000003">
    <property type="protein sequence ID" value="MDO6541962.1"/>
    <property type="molecule type" value="Genomic_DNA"/>
</dbReference>
<keyword evidence="2" id="KW-1003">Cell membrane</keyword>
<dbReference type="GO" id="GO:0005886">
    <property type="term" value="C:plasma membrane"/>
    <property type="evidence" value="ECO:0007669"/>
    <property type="project" value="UniProtKB-SubCell"/>
</dbReference>
<dbReference type="Gene3D" id="3.40.1710.10">
    <property type="entry name" value="abc type-2 transporter like domain"/>
    <property type="match status" value="1"/>
</dbReference>
<dbReference type="RefSeq" id="WP_261858959.1">
    <property type="nucleotide sequence ID" value="NZ_AP024851.1"/>
</dbReference>
<evidence type="ECO:0000256" key="6">
    <source>
        <dbReference type="SAM" id="Phobius"/>
    </source>
</evidence>
<proteinExistence type="predicted"/>
<feature type="transmembrane region" description="Helical" evidence="6">
    <location>
        <begin position="233"/>
        <end position="257"/>
    </location>
</feature>
<evidence type="ECO:0000256" key="3">
    <source>
        <dbReference type="ARBA" id="ARBA00022692"/>
    </source>
</evidence>